<gene>
    <name evidence="2" type="ORF">MD535_14920</name>
</gene>
<dbReference type="SUPFAM" id="SSF51182">
    <property type="entry name" value="RmlC-like cupins"/>
    <property type="match status" value="1"/>
</dbReference>
<dbReference type="Gene3D" id="1.10.10.1320">
    <property type="entry name" value="Anti-sigma factor, zinc-finger domain"/>
    <property type="match status" value="1"/>
</dbReference>
<dbReference type="AlphaFoldDB" id="A0A9X3CPF1"/>
<accession>A0A9X3CPF1</accession>
<comment type="caution">
    <text evidence="2">The sequence shown here is derived from an EMBL/GenBank/DDBJ whole genome shotgun (WGS) entry which is preliminary data.</text>
</comment>
<evidence type="ECO:0000313" key="3">
    <source>
        <dbReference type="Proteomes" id="UP001155587"/>
    </source>
</evidence>
<dbReference type="InterPro" id="IPR025979">
    <property type="entry name" value="ChrR-like_cupin_dom"/>
</dbReference>
<feature type="domain" description="ChrR-like cupin" evidence="1">
    <location>
        <begin position="141"/>
        <end position="205"/>
    </location>
</feature>
<dbReference type="InterPro" id="IPR041916">
    <property type="entry name" value="Anti_sigma_zinc_sf"/>
</dbReference>
<proteinExistence type="predicted"/>
<dbReference type="Pfam" id="PF12973">
    <property type="entry name" value="Cupin_7"/>
    <property type="match status" value="1"/>
</dbReference>
<name>A0A9X3CPF1_9VIBR</name>
<evidence type="ECO:0000259" key="1">
    <source>
        <dbReference type="Pfam" id="PF12973"/>
    </source>
</evidence>
<dbReference type="NCBIfam" id="TIGR02451">
    <property type="entry name" value="anti_sig_ChrR"/>
    <property type="match status" value="1"/>
</dbReference>
<dbReference type="CDD" id="cd20301">
    <property type="entry name" value="cupin_ChrR"/>
    <property type="match status" value="1"/>
</dbReference>
<organism evidence="2 3">
    <name type="scientific">Vibrio qingdaonensis</name>
    <dbReference type="NCBI Taxonomy" id="2829491"/>
    <lineage>
        <taxon>Bacteria</taxon>
        <taxon>Pseudomonadati</taxon>
        <taxon>Pseudomonadota</taxon>
        <taxon>Gammaproteobacteria</taxon>
        <taxon>Vibrionales</taxon>
        <taxon>Vibrionaceae</taxon>
        <taxon>Vibrio</taxon>
    </lineage>
</organism>
<dbReference type="InterPro" id="IPR014710">
    <property type="entry name" value="RmlC-like_jellyroll"/>
</dbReference>
<keyword evidence="3" id="KW-1185">Reference proteome</keyword>
<dbReference type="Gene3D" id="2.60.120.10">
    <property type="entry name" value="Jelly Rolls"/>
    <property type="match status" value="1"/>
</dbReference>
<dbReference type="RefSeq" id="WP_265675817.1">
    <property type="nucleotide sequence ID" value="NZ_JAKRRY010000020.1"/>
</dbReference>
<protein>
    <submittedName>
        <fullName evidence="2">ChrR family anti-sigma-E factor</fullName>
    </submittedName>
</protein>
<reference evidence="2" key="1">
    <citation type="submission" date="2022-02" db="EMBL/GenBank/DDBJ databases">
        <title>Vibrio sp. nov, a new bacterium isolated from seawater.</title>
        <authorList>
            <person name="Yuan Y."/>
        </authorList>
    </citation>
    <scope>NUCLEOTIDE SEQUENCE</scope>
    <source>
        <strain evidence="2">ZSDZ65</strain>
    </source>
</reference>
<sequence length="230" mass="25737">MAYHPDDTLLALYANGEIDTARGVAIASHLESCSRCSNRVNELEQLEANLLQQMKVDKIEAGDTSEQEMQRVFDNMLEDIMSLDMDFSMPRSRQAAKVTVNGKEFSVPAPLKPIVERMGEWRSYGGKVFTSNIDLGEDYRVSLLYITEGVQVPQHTHKGLESTLVLHGAFSDESGCYSQGDYLEENEDTKHAPKTMQGQDCLCLSILTQPLVFTQGVARIFNRFGKGMYP</sequence>
<dbReference type="InterPro" id="IPR011051">
    <property type="entry name" value="RmlC_Cupin_sf"/>
</dbReference>
<dbReference type="Proteomes" id="UP001155587">
    <property type="component" value="Unassembled WGS sequence"/>
</dbReference>
<dbReference type="InterPro" id="IPR012807">
    <property type="entry name" value="Anti-sigma_ChrR"/>
</dbReference>
<dbReference type="EMBL" id="JAKRRY010000020">
    <property type="protein sequence ID" value="MCW8347297.1"/>
    <property type="molecule type" value="Genomic_DNA"/>
</dbReference>
<evidence type="ECO:0000313" key="2">
    <source>
        <dbReference type="EMBL" id="MCW8347297.1"/>
    </source>
</evidence>